<keyword evidence="1" id="KW-0479">Metal-binding</keyword>
<dbReference type="EMBL" id="JBHMDO010000034">
    <property type="protein sequence ID" value="MFB9328653.1"/>
    <property type="molecule type" value="Genomic_DNA"/>
</dbReference>
<dbReference type="Proteomes" id="UP001589747">
    <property type="component" value="Unassembled WGS sequence"/>
</dbReference>
<dbReference type="InterPro" id="IPR011330">
    <property type="entry name" value="Glyco_hydro/deAcase_b/a-brl"/>
</dbReference>
<keyword evidence="2" id="KW-0378">Hydrolase</keyword>
<dbReference type="InterPro" id="IPR050248">
    <property type="entry name" value="Polysacc_deacetylase_ArnD"/>
</dbReference>
<proteinExistence type="predicted"/>
<feature type="domain" description="NodB homology" evidence="3">
    <location>
        <begin position="40"/>
        <end position="223"/>
    </location>
</feature>
<protein>
    <submittedName>
        <fullName evidence="4">Polysaccharide deacetylase family protein</fullName>
    </submittedName>
</protein>
<gene>
    <name evidence="4" type="ORF">ACFFSY_22185</name>
</gene>
<comment type="caution">
    <text evidence="4">The sequence shown here is derived from an EMBL/GenBank/DDBJ whole genome shotgun (WGS) entry which is preliminary data.</text>
</comment>
<dbReference type="RefSeq" id="WP_377498163.1">
    <property type="nucleotide sequence ID" value="NZ_JBHMDO010000034.1"/>
</dbReference>
<keyword evidence="5" id="KW-1185">Reference proteome</keyword>
<dbReference type="PANTHER" id="PTHR10587:SF133">
    <property type="entry name" value="CHITIN DEACETYLASE 1-RELATED"/>
    <property type="match status" value="1"/>
</dbReference>
<accession>A0ABV5KWQ0</accession>
<evidence type="ECO:0000313" key="5">
    <source>
        <dbReference type="Proteomes" id="UP001589747"/>
    </source>
</evidence>
<reference evidence="4 5" key="1">
    <citation type="submission" date="2024-09" db="EMBL/GenBank/DDBJ databases">
        <authorList>
            <person name="Sun Q."/>
            <person name="Mori K."/>
        </authorList>
    </citation>
    <scope>NUCLEOTIDE SEQUENCE [LARGE SCALE GENOMIC DNA]</scope>
    <source>
        <strain evidence="4 5">TISTR 2452</strain>
    </source>
</reference>
<dbReference type="PANTHER" id="PTHR10587">
    <property type="entry name" value="GLYCOSYL TRANSFERASE-RELATED"/>
    <property type="match status" value="1"/>
</dbReference>
<evidence type="ECO:0000313" key="4">
    <source>
        <dbReference type="EMBL" id="MFB9328653.1"/>
    </source>
</evidence>
<name>A0ABV5KWQ0_9BACL</name>
<sequence>MLGISCFWLVAGHGFAAPDRSKSDYEQSGDVVWQVPTKDKVIALTFDDGPDPTNTPAILDLLEKYNAKSTFFLVGDKVERSPQLVQREMAFGHELANHTYSHSYLSRRMTPDQMRRDILHAESVIMAITGKKCELFRPPGGVFNAGLVSQLKQEGYTIVMWTWHQDTRDWSRPGVKKITDTVLNHARNGDIVLFHEYINGKSQTIAALEIILPELIQRGYRFVTISELLTYRVKNTDPPQSPSLIVADN</sequence>
<dbReference type="InterPro" id="IPR002509">
    <property type="entry name" value="NODB_dom"/>
</dbReference>
<dbReference type="Gene3D" id="3.20.20.370">
    <property type="entry name" value="Glycoside hydrolase/deacetylase"/>
    <property type="match status" value="1"/>
</dbReference>
<evidence type="ECO:0000256" key="1">
    <source>
        <dbReference type="ARBA" id="ARBA00022723"/>
    </source>
</evidence>
<dbReference type="PROSITE" id="PS51677">
    <property type="entry name" value="NODB"/>
    <property type="match status" value="1"/>
</dbReference>
<dbReference type="Pfam" id="PF01522">
    <property type="entry name" value="Polysacc_deac_1"/>
    <property type="match status" value="1"/>
</dbReference>
<dbReference type="CDD" id="cd10917">
    <property type="entry name" value="CE4_NodB_like_6s_7s"/>
    <property type="match status" value="1"/>
</dbReference>
<evidence type="ECO:0000256" key="2">
    <source>
        <dbReference type="ARBA" id="ARBA00022801"/>
    </source>
</evidence>
<evidence type="ECO:0000259" key="3">
    <source>
        <dbReference type="PROSITE" id="PS51677"/>
    </source>
</evidence>
<dbReference type="SUPFAM" id="SSF88713">
    <property type="entry name" value="Glycoside hydrolase/deacetylase"/>
    <property type="match status" value="1"/>
</dbReference>
<organism evidence="4 5">
    <name type="scientific">Paenibacillus aurantiacus</name>
    <dbReference type="NCBI Taxonomy" id="1936118"/>
    <lineage>
        <taxon>Bacteria</taxon>
        <taxon>Bacillati</taxon>
        <taxon>Bacillota</taxon>
        <taxon>Bacilli</taxon>
        <taxon>Bacillales</taxon>
        <taxon>Paenibacillaceae</taxon>
        <taxon>Paenibacillus</taxon>
    </lineage>
</organism>